<dbReference type="GO" id="GO:0004674">
    <property type="term" value="F:protein serine/threonine kinase activity"/>
    <property type="evidence" value="ECO:0007669"/>
    <property type="project" value="UniProtKB-KW"/>
</dbReference>
<dbReference type="Proteomes" id="UP000002051">
    <property type="component" value="Chromosome 5"/>
</dbReference>
<dbReference type="AlphaFoldDB" id="G7JYF9"/>
<evidence type="ECO:0000313" key="11">
    <source>
        <dbReference type="Proteomes" id="UP000002051"/>
    </source>
</evidence>
<comment type="catalytic activity">
    <reaction evidence="7">
        <text>L-threonyl-[protein] + ATP = O-phospho-L-threonyl-[protein] + ADP + H(+)</text>
        <dbReference type="Rhea" id="RHEA:46608"/>
        <dbReference type="Rhea" id="RHEA-COMP:11060"/>
        <dbReference type="Rhea" id="RHEA-COMP:11605"/>
        <dbReference type="ChEBI" id="CHEBI:15378"/>
        <dbReference type="ChEBI" id="CHEBI:30013"/>
        <dbReference type="ChEBI" id="CHEBI:30616"/>
        <dbReference type="ChEBI" id="CHEBI:61977"/>
        <dbReference type="ChEBI" id="CHEBI:456216"/>
        <dbReference type="EC" id="2.7.11.1"/>
    </reaction>
</comment>
<name>G7JYF9_MEDTR</name>
<evidence type="ECO:0000313" key="10">
    <source>
        <dbReference type="EnsemblPlants" id="AES98279"/>
    </source>
</evidence>
<keyword evidence="5" id="KW-0418">Kinase</keyword>
<dbReference type="EMBL" id="CM001221">
    <property type="protein sequence ID" value="AES98279.1"/>
    <property type="molecule type" value="Genomic_DNA"/>
</dbReference>
<gene>
    <name evidence="9" type="ordered locus">MTR_5g066550</name>
</gene>
<reference evidence="9 11" key="2">
    <citation type="journal article" date="2014" name="BMC Genomics">
        <title>An improved genome release (version Mt4.0) for the model legume Medicago truncatula.</title>
        <authorList>
            <person name="Tang H."/>
            <person name="Krishnakumar V."/>
            <person name="Bidwell S."/>
            <person name="Rosen B."/>
            <person name="Chan A."/>
            <person name="Zhou S."/>
            <person name="Gentzbittel L."/>
            <person name="Childs K.L."/>
            <person name="Yandell M."/>
            <person name="Gundlach H."/>
            <person name="Mayer K.F."/>
            <person name="Schwartz D.C."/>
            <person name="Town C.D."/>
        </authorList>
    </citation>
    <scope>GENOME REANNOTATION</scope>
    <source>
        <strain evidence="9">A17</strain>
        <strain evidence="10 11">cv. Jemalong A17</strain>
    </source>
</reference>
<dbReference type="GO" id="GO:0005524">
    <property type="term" value="F:ATP binding"/>
    <property type="evidence" value="ECO:0007669"/>
    <property type="project" value="UniProtKB-KW"/>
</dbReference>
<evidence type="ECO:0000256" key="4">
    <source>
        <dbReference type="ARBA" id="ARBA00022741"/>
    </source>
</evidence>
<dbReference type="InterPro" id="IPR011009">
    <property type="entry name" value="Kinase-like_dom_sf"/>
</dbReference>
<dbReference type="InterPro" id="IPR051420">
    <property type="entry name" value="Ser_Thr_Kinases_DiverseReg"/>
</dbReference>
<protein>
    <recommendedName>
        <fullName evidence="1">non-specific serine/threonine protein kinase</fullName>
        <ecNumber evidence="1">2.7.11.1</ecNumber>
    </recommendedName>
</protein>
<organism evidence="9 11">
    <name type="scientific">Medicago truncatula</name>
    <name type="common">Barrel medic</name>
    <name type="synonym">Medicago tribuloides</name>
    <dbReference type="NCBI Taxonomy" id="3880"/>
    <lineage>
        <taxon>Eukaryota</taxon>
        <taxon>Viridiplantae</taxon>
        <taxon>Streptophyta</taxon>
        <taxon>Embryophyta</taxon>
        <taxon>Tracheophyta</taxon>
        <taxon>Spermatophyta</taxon>
        <taxon>Magnoliopsida</taxon>
        <taxon>eudicotyledons</taxon>
        <taxon>Gunneridae</taxon>
        <taxon>Pentapetalae</taxon>
        <taxon>rosids</taxon>
        <taxon>fabids</taxon>
        <taxon>Fabales</taxon>
        <taxon>Fabaceae</taxon>
        <taxon>Papilionoideae</taxon>
        <taxon>50 kb inversion clade</taxon>
        <taxon>NPAAA clade</taxon>
        <taxon>Hologalegina</taxon>
        <taxon>IRL clade</taxon>
        <taxon>Trifolieae</taxon>
        <taxon>Medicago</taxon>
    </lineage>
</organism>
<keyword evidence="2" id="KW-0723">Serine/threonine-protein kinase</keyword>
<dbReference type="PANTHER" id="PTHR48005">
    <property type="entry name" value="LEUCINE RICH REPEAT KINASE 2"/>
    <property type="match status" value="1"/>
</dbReference>
<evidence type="ECO:0000256" key="2">
    <source>
        <dbReference type="ARBA" id="ARBA00022527"/>
    </source>
</evidence>
<dbReference type="HOGENOM" id="CLU_2267764_0_0_1"/>
<dbReference type="STRING" id="3880.G7JYF9"/>
<dbReference type="PANTHER" id="PTHR48005:SF65">
    <property type="entry name" value="LEUCINE-RICH REPEAT RECEPTOR-LIKE SERINE_THREONINE_TYROSINE-PROTEIN KINASE SOBIR1"/>
    <property type="match status" value="1"/>
</dbReference>
<comment type="catalytic activity">
    <reaction evidence="8">
        <text>L-seryl-[protein] + ATP = O-phospho-L-seryl-[protein] + ADP + H(+)</text>
        <dbReference type="Rhea" id="RHEA:17989"/>
        <dbReference type="Rhea" id="RHEA-COMP:9863"/>
        <dbReference type="Rhea" id="RHEA-COMP:11604"/>
        <dbReference type="ChEBI" id="CHEBI:15378"/>
        <dbReference type="ChEBI" id="CHEBI:29999"/>
        <dbReference type="ChEBI" id="CHEBI:30616"/>
        <dbReference type="ChEBI" id="CHEBI:83421"/>
        <dbReference type="ChEBI" id="CHEBI:456216"/>
        <dbReference type="EC" id="2.7.11.1"/>
    </reaction>
</comment>
<keyword evidence="9" id="KW-0675">Receptor</keyword>
<evidence type="ECO:0000256" key="6">
    <source>
        <dbReference type="ARBA" id="ARBA00022840"/>
    </source>
</evidence>
<keyword evidence="11" id="KW-1185">Reference proteome</keyword>
<proteinExistence type="predicted"/>
<evidence type="ECO:0000256" key="1">
    <source>
        <dbReference type="ARBA" id="ARBA00012513"/>
    </source>
</evidence>
<reference evidence="10" key="3">
    <citation type="submission" date="2015-04" db="UniProtKB">
        <authorList>
            <consortium name="EnsemblPlants"/>
        </authorList>
    </citation>
    <scope>IDENTIFICATION</scope>
    <source>
        <strain evidence="10">cv. Jemalong A17</strain>
    </source>
</reference>
<evidence type="ECO:0000313" key="9">
    <source>
        <dbReference type="EMBL" id="AES98279.1"/>
    </source>
</evidence>
<keyword evidence="3" id="KW-0808">Transferase</keyword>
<dbReference type="PaxDb" id="3880-AES98279"/>
<dbReference type="SUPFAM" id="SSF56112">
    <property type="entry name" value="Protein kinase-like (PK-like)"/>
    <property type="match status" value="1"/>
</dbReference>
<sequence>MYLNKRGGGHNNSNVRTVWENDRIHLNELVLEATENLNDWYIVGRGAHGIVYKAMIGQQVCAVKKVEFGWILRGLRHRNLIKYWSYWIRNDYGLVIYKFIATK</sequence>
<evidence type="ECO:0000256" key="3">
    <source>
        <dbReference type="ARBA" id="ARBA00022679"/>
    </source>
</evidence>
<dbReference type="Gene3D" id="3.30.200.20">
    <property type="entry name" value="Phosphorylase Kinase, domain 1"/>
    <property type="match status" value="1"/>
</dbReference>
<accession>G7JYF9</accession>
<dbReference type="EnsemblPlants" id="AES98279">
    <property type="protein sequence ID" value="AES98279"/>
    <property type="gene ID" value="MTR_5g066550"/>
</dbReference>
<evidence type="ECO:0000256" key="5">
    <source>
        <dbReference type="ARBA" id="ARBA00022777"/>
    </source>
</evidence>
<evidence type="ECO:0000256" key="8">
    <source>
        <dbReference type="ARBA" id="ARBA00048679"/>
    </source>
</evidence>
<keyword evidence="4" id="KW-0547">Nucleotide-binding</keyword>
<evidence type="ECO:0000256" key="7">
    <source>
        <dbReference type="ARBA" id="ARBA00047899"/>
    </source>
</evidence>
<dbReference type="EC" id="2.7.11.1" evidence="1"/>
<reference evidence="9 11" key="1">
    <citation type="journal article" date="2011" name="Nature">
        <title>The Medicago genome provides insight into the evolution of rhizobial symbioses.</title>
        <authorList>
            <person name="Young N.D."/>
            <person name="Debelle F."/>
            <person name="Oldroyd G.E."/>
            <person name="Geurts R."/>
            <person name="Cannon S.B."/>
            <person name="Udvardi M.K."/>
            <person name="Benedito V.A."/>
            <person name="Mayer K.F."/>
            <person name="Gouzy J."/>
            <person name="Schoof H."/>
            <person name="Van de Peer Y."/>
            <person name="Proost S."/>
            <person name="Cook D.R."/>
            <person name="Meyers B.C."/>
            <person name="Spannagl M."/>
            <person name="Cheung F."/>
            <person name="De Mita S."/>
            <person name="Krishnakumar V."/>
            <person name="Gundlach H."/>
            <person name="Zhou S."/>
            <person name="Mudge J."/>
            <person name="Bharti A.K."/>
            <person name="Murray J.D."/>
            <person name="Naoumkina M.A."/>
            <person name="Rosen B."/>
            <person name="Silverstein K.A."/>
            <person name="Tang H."/>
            <person name="Rombauts S."/>
            <person name="Zhao P.X."/>
            <person name="Zhou P."/>
            <person name="Barbe V."/>
            <person name="Bardou P."/>
            <person name="Bechner M."/>
            <person name="Bellec A."/>
            <person name="Berger A."/>
            <person name="Berges H."/>
            <person name="Bidwell S."/>
            <person name="Bisseling T."/>
            <person name="Choisne N."/>
            <person name="Couloux A."/>
            <person name="Denny R."/>
            <person name="Deshpande S."/>
            <person name="Dai X."/>
            <person name="Doyle J.J."/>
            <person name="Dudez A.M."/>
            <person name="Farmer A.D."/>
            <person name="Fouteau S."/>
            <person name="Franken C."/>
            <person name="Gibelin C."/>
            <person name="Gish J."/>
            <person name="Goldstein S."/>
            <person name="Gonzalez A.J."/>
            <person name="Green P.J."/>
            <person name="Hallab A."/>
            <person name="Hartog M."/>
            <person name="Hua A."/>
            <person name="Humphray S.J."/>
            <person name="Jeong D.H."/>
            <person name="Jing Y."/>
            <person name="Jocker A."/>
            <person name="Kenton S.M."/>
            <person name="Kim D.J."/>
            <person name="Klee K."/>
            <person name="Lai H."/>
            <person name="Lang C."/>
            <person name="Lin S."/>
            <person name="Macmil S.L."/>
            <person name="Magdelenat G."/>
            <person name="Matthews L."/>
            <person name="McCorrison J."/>
            <person name="Monaghan E.L."/>
            <person name="Mun J.H."/>
            <person name="Najar F.Z."/>
            <person name="Nicholson C."/>
            <person name="Noirot C."/>
            <person name="O'Bleness M."/>
            <person name="Paule C.R."/>
            <person name="Poulain J."/>
            <person name="Prion F."/>
            <person name="Qin B."/>
            <person name="Qu C."/>
            <person name="Retzel E.F."/>
            <person name="Riddle C."/>
            <person name="Sallet E."/>
            <person name="Samain S."/>
            <person name="Samson N."/>
            <person name="Sanders I."/>
            <person name="Saurat O."/>
            <person name="Scarpelli C."/>
            <person name="Schiex T."/>
            <person name="Segurens B."/>
            <person name="Severin A.J."/>
            <person name="Sherrier D.J."/>
            <person name="Shi R."/>
            <person name="Sims S."/>
            <person name="Singer S.R."/>
            <person name="Sinharoy S."/>
            <person name="Sterck L."/>
            <person name="Viollet A."/>
            <person name="Wang B.B."/>
            <person name="Wang K."/>
            <person name="Wang M."/>
            <person name="Wang X."/>
            <person name="Warfsmann J."/>
            <person name="Weissenbach J."/>
            <person name="White D.D."/>
            <person name="White J.D."/>
            <person name="Wiley G.B."/>
            <person name="Wincker P."/>
            <person name="Xing Y."/>
            <person name="Yang L."/>
            <person name="Yao Z."/>
            <person name="Ying F."/>
            <person name="Zhai J."/>
            <person name="Zhou L."/>
            <person name="Zuber A."/>
            <person name="Denarie J."/>
            <person name="Dixon R.A."/>
            <person name="May G.D."/>
            <person name="Schwartz D.C."/>
            <person name="Rogers J."/>
            <person name="Quetier F."/>
            <person name="Town C.D."/>
            <person name="Roe B.A."/>
        </authorList>
    </citation>
    <scope>NUCLEOTIDE SEQUENCE [LARGE SCALE GENOMIC DNA]</scope>
    <source>
        <strain evidence="9">A17</strain>
        <strain evidence="10 11">cv. Jemalong A17</strain>
    </source>
</reference>
<keyword evidence="6" id="KW-0067">ATP-binding</keyword>